<proteinExistence type="predicted"/>
<dbReference type="InterPro" id="IPR021125">
    <property type="entry name" value="DUF2127"/>
</dbReference>
<feature type="transmembrane region" description="Helical" evidence="1">
    <location>
        <begin position="120"/>
        <end position="140"/>
    </location>
</feature>
<feature type="transmembrane region" description="Helical" evidence="1">
    <location>
        <begin position="71"/>
        <end position="89"/>
    </location>
</feature>
<protein>
    <submittedName>
        <fullName evidence="2">DUF2127 domain-containing protein</fullName>
    </submittedName>
</protein>
<evidence type="ECO:0000313" key="3">
    <source>
        <dbReference type="Proteomes" id="UP001154265"/>
    </source>
</evidence>
<comment type="caution">
    <text evidence="2">The sequence shown here is derived from an EMBL/GenBank/DDBJ whole genome shotgun (WGS) entry which is preliminary data.</text>
</comment>
<dbReference type="Pfam" id="PF09900">
    <property type="entry name" value="DUF2127"/>
    <property type="match status" value="1"/>
</dbReference>
<dbReference type="Proteomes" id="UP001154265">
    <property type="component" value="Unassembled WGS sequence"/>
</dbReference>
<reference evidence="2" key="1">
    <citation type="journal article" date="2022" name="Genome Biol. Evol.">
        <title>A New Gene Family Diagnostic for Intracellular Biomineralization of Amorphous Ca Carbonates by Cyanobacteria.</title>
        <authorList>
            <person name="Benzerara K."/>
            <person name="Duprat E."/>
            <person name="Bitard-Feildel T."/>
            <person name="Caumes G."/>
            <person name="Cassier-Chauvat C."/>
            <person name="Chauvat F."/>
            <person name="Dezi M."/>
            <person name="Diop S.I."/>
            <person name="Gaschignard G."/>
            <person name="Gorgen S."/>
            <person name="Gugger M."/>
            <person name="Lopez-Garcia P."/>
            <person name="Millet M."/>
            <person name="Skouri-Panet F."/>
            <person name="Moreira D."/>
            <person name="Callebaut I."/>
        </authorList>
    </citation>
    <scope>NUCLEOTIDE SEQUENCE</scope>
    <source>
        <strain evidence="2">G9</strain>
    </source>
</reference>
<keyword evidence="1" id="KW-1133">Transmembrane helix</keyword>
<dbReference type="EMBL" id="JAKKUT010000002">
    <property type="protein sequence ID" value="MDG2990031.1"/>
    <property type="molecule type" value="Genomic_DNA"/>
</dbReference>
<sequence length="154" mass="17448">MKHSWVLKLAIAKKILFALGLLALSGVSAFSWRNYDTVTLWASEHVLTAEFSLVRWGLTLIEQASLPELKLVARVAGLYGALVLVAAAGVWYGRLWAYILLTLLVASLLPLEFRELWQDLTWETSLLVIINLAIFLYFGYETWEISRTSNHISH</sequence>
<accession>A0ABT6EW74</accession>
<name>A0ABT6EW74_9SYNE</name>
<dbReference type="RefSeq" id="WP_277865950.1">
    <property type="nucleotide sequence ID" value="NZ_JAKKUT010000002.1"/>
</dbReference>
<reference evidence="2" key="2">
    <citation type="submission" date="2022-01" db="EMBL/GenBank/DDBJ databases">
        <authorList>
            <person name="Zivanovic Y."/>
            <person name="Moreira D."/>
            <person name="Lopez-Garcia P."/>
        </authorList>
    </citation>
    <scope>NUCLEOTIDE SEQUENCE</scope>
    <source>
        <strain evidence="2">G9</strain>
    </source>
</reference>
<organism evidence="2 3">
    <name type="scientific">Candidatus Synechococcus calcipolaris G9</name>
    <dbReference type="NCBI Taxonomy" id="1497997"/>
    <lineage>
        <taxon>Bacteria</taxon>
        <taxon>Bacillati</taxon>
        <taxon>Cyanobacteriota</taxon>
        <taxon>Cyanophyceae</taxon>
        <taxon>Synechococcales</taxon>
        <taxon>Synechococcaceae</taxon>
        <taxon>Synechococcus</taxon>
    </lineage>
</organism>
<evidence type="ECO:0000313" key="2">
    <source>
        <dbReference type="EMBL" id="MDG2990031.1"/>
    </source>
</evidence>
<keyword evidence="3" id="KW-1185">Reference proteome</keyword>
<evidence type="ECO:0000256" key="1">
    <source>
        <dbReference type="SAM" id="Phobius"/>
    </source>
</evidence>
<keyword evidence="1" id="KW-0472">Membrane</keyword>
<keyword evidence="1" id="KW-0812">Transmembrane</keyword>
<gene>
    <name evidence="2" type="ORF">L3556_03645</name>
</gene>